<dbReference type="InterPro" id="IPR041931">
    <property type="entry name" value="DNA_pol3_alpha_thumb_dom"/>
</dbReference>
<dbReference type="InterPro" id="IPR004013">
    <property type="entry name" value="PHP_dom"/>
</dbReference>
<dbReference type="Pfam" id="PF14579">
    <property type="entry name" value="HHH_6"/>
    <property type="match status" value="1"/>
</dbReference>
<comment type="catalytic activity">
    <reaction evidence="9">
        <text>DNA(n) + a 2'-deoxyribonucleoside 5'-triphosphate = DNA(n+1) + diphosphate</text>
        <dbReference type="Rhea" id="RHEA:22508"/>
        <dbReference type="Rhea" id="RHEA-COMP:17339"/>
        <dbReference type="Rhea" id="RHEA-COMP:17340"/>
        <dbReference type="ChEBI" id="CHEBI:33019"/>
        <dbReference type="ChEBI" id="CHEBI:61560"/>
        <dbReference type="ChEBI" id="CHEBI:173112"/>
        <dbReference type="EC" id="2.7.7.7"/>
    </reaction>
</comment>
<evidence type="ECO:0000313" key="12">
    <source>
        <dbReference type="Proteomes" id="UP001266099"/>
    </source>
</evidence>
<organism evidence="11 12">
    <name type="scientific">Arcanobacterium hippocoleae</name>
    <dbReference type="NCBI Taxonomy" id="149017"/>
    <lineage>
        <taxon>Bacteria</taxon>
        <taxon>Bacillati</taxon>
        <taxon>Actinomycetota</taxon>
        <taxon>Actinomycetes</taxon>
        <taxon>Actinomycetales</taxon>
        <taxon>Actinomycetaceae</taxon>
        <taxon>Arcanobacterium</taxon>
    </lineage>
</organism>
<dbReference type="InterPro" id="IPR040982">
    <property type="entry name" value="DNA_pol3_finger"/>
</dbReference>
<comment type="subcellular location">
    <subcellularLocation>
        <location evidence="1">Cytoplasm</location>
    </subcellularLocation>
</comment>
<name>A0ABU1T0U9_9ACTO</name>
<keyword evidence="12" id="KW-1185">Reference proteome</keyword>
<dbReference type="Pfam" id="PF02811">
    <property type="entry name" value="PHP"/>
    <property type="match status" value="1"/>
</dbReference>
<dbReference type="Pfam" id="PF01336">
    <property type="entry name" value="tRNA_anti-codon"/>
    <property type="match status" value="1"/>
</dbReference>
<comment type="caution">
    <text evidence="11">The sequence shown here is derived from an EMBL/GenBank/DDBJ whole genome shotgun (WGS) entry which is preliminary data.</text>
</comment>
<dbReference type="Pfam" id="PF17657">
    <property type="entry name" value="DNA_pol3_finger"/>
    <property type="match status" value="1"/>
</dbReference>
<feature type="domain" description="Polymerase/histidinol phosphatase N-terminal" evidence="10">
    <location>
        <begin position="8"/>
        <end position="75"/>
    </location>
</feature>
<dbReference type="InterPro" id="IPR003141">
    <property type="entry name" value="Pol/His_phosphatase_N"/>
</dbReference>
<comment type="similarity">
    <text evidence="2">Belongs to the DNA polymerase type-C family. DnaE subfamily.</text>
</comment>
<evidence type="ECO:0000313" key="11">
    <source>
        <dbReference type="EMBL" id="MDR6938991.1"/>
    </source>
</evidence>
<keyword evidence="8" id="KW-0239">DNA-directed DNA polymerase</keyword>
<dbReference type="Proteomes" id="UP001266099">
    <property type="component" value="Unassembled WGS sequence"/>
</dbReference>
<dbReference type="GO" id="GO:0003887">
    <property type="term" value="F:DNA-directed DNA polymerase activity"/>
    <property type="evidence" value="ECO:0007669"/>
    <property type="project" value="UniProtKB-EC"/>
</dbReference>
<dbReference type="CDD" id="cd12113">
    <property type="entry name" value="PHP_PolIIIA_DnaE3"/>
    <property type="match status" value="1"/>
</dbReference>
<reference evidence="11 12" key="1">
    <citation type="submission" date="2023-07" db="EMBL/GenBank/DDBJ databases">
        <title>Sequencing the genomes of 1000 actinobacteria strains.</title>
        <authorList>
            <person name="Klenk H.-P."/>
        </authorList>
    </citation>
    <scope>NUCLEOTIDE SEQUENCE [LARGE SCALE GENOMIC DNA]</scope>
    <source>
        <strain evidence="11 12">DSM 15539</strain>
    </source>
</reference>
<dbReference type="RefSeq" id="WP_309955255.1">
    <property type="nucleotide sequence ID" value="NZ_JAVDUJ010000001.1"/>
</dbReference>
<evidence type="ECO:0000256" key="2">
    <source>
        <dbReference type="ARBA" id="ARBA00009496"/>
    </source>
</evidence>
<evidence type="ECO:0000256" key="7">
    <source>
        <dbReference type="ARBA" id="ARBA00022705"/>
    </source>
</evidence>
<evidence type="ECO:0000256" key="8">
    <source>
        <dbReference type="ARBA" id="ARBA00022932"/>
    </source>
</evidence>
<evidence type="ECO:0000259" key="10">
    <source>
        <dbReference type="SMART" id="SM00481"/>
    </source>
</evidence>
<dbReference type="Pfam" id="PF07733">
    <property type="entry name" value="DNA_pol3_alpha"/>
    <property type="match status" value="1"/>
</dbReference>
<evidence type="ECO:0000256" key="1">
    <source>
        <dbReference type="ARBA" id="ARBA00004496"/>
    </source>
</evidence>
<proteinExistence type="inferred from homology"/>
<dbReference type="InterPro" id="IPR029460">
    <property type="entry name" value="DNAPol_HHH"/>
</dbReference>
<protein>
    <recommendedName>
        <fullName evidence="4">DNA polymerase III subunit alpha</fullName>
        <ecNumber evidence="3">2.7.7.7</ecNumber>
    </recommendedName>
</protein>
<evidence type="ECO:0000256" key="6">
    <source>
        <dbReference type="ARBA" id="ARBA00022695"/>
    </source>
</evidence>
<keyword evidence="6 11" id="KW-0548">Nucleotidyltransferase</keyword>
<evidence type="ECO:0000256" key="5">
    <source>
        <dbReference type="ARBA" id="ARBA00022679"/>
    </source>
</evidence>
<dbReference type="PANTHER" id="PTHR32294">
    <property type="entry name" value="DNA POLYMERASE III SUBUNIT ALPHA"/>
    <property type="match status" value="1"/>
</dbReference>
<gene>
    <name evidence="11" type="ORF">J2S36_000534</name>
</gene>
<dbReference type="EMBL" id="JAVDUJ010000001">
    <property type="protein sequence ID" value="MDR6938991.1"/>
    <property type="molecule type" value="Genomic_DNA"/>
</dbReference>
<dbReference type="SMART" id="SM00481">
    <property type="entry name" value="POLIIIAc"/>
    <property type="match status" value="1"/>
</dbReference>
<dbReference type="Gene3D" id="3.20.20.140">
    <property type="entry name" value="Metal-dependent hydrolases"/>
    <property type="match status" value="1"/>
</dbReference>
<evidence type="ECO:0000256" key="9">
    <source>
        <dbReference type="ARBA" id="ARBA00049244"/>
    </source>
</evidence>
<dbReference type="InterPro" id="IPR016195">
    <property type="entry name" value="Pol/histidinol_Pase-like"/>
</dbReference>
<keyword evidence="5 11" id="KW-0808">Transferase</keyword>
<dbReference type="InterPro" id="IPR004805">
    <property type="entry name" value="DnaE2/DnaE/PolC"/>
</dbReference>
<dbReference type="NCBIfam" id="TIGR00594">
    <property type="entry name" value="polc"/>
    <property type="match status" value="1"/>
</dbReference>
<evidence type="ECO:0000256" key="3">
    <source>
        <dbReference type="ARBA" id="ARBA00012417"/>
    </source>
</evidence>
<dbReference type="NCBIfam" id="NF004226">
    <property type="entry name" value="PRK05673.1"/>
    <property type="match status" value="1"/>
</dbReference>
<dbReference type="PANTHER" id="PTHR32294:SF0">
    <property type="entry name" value="DNA POLYMERASE III SUBUNIT ALPHA"/>
    <property type="match status" value="1"/>
</dbReference>
<dbReference type="InterPro" id="IPR011708">
    <property type="entry name" value="DNA_pol3_alpha_NTPase_dom"/>
</dbReference>
<dbReference type="CDD" id="cd04485">
    <property type="entry name" value="DnaE_OBF"/>
    <property type="match status" value="1"/>
</dbReference>
<keyword evidence="7" id="KW-0235">DNA replication</keyword>
<dbReference type="EC" id="2.7.7.7" evidence="3"/>
<accession>A0ABU1T0U9</accession>
<evidence type="ECO:0000256" key="4">
    <source>
        <dbReference type="ARBA" id="ARBA00019114"/>
    </source>
</evidence>
<sequence>MANQDSFAHLHVHTDYSLLDGAAKIGKLVAEVAAQEQPAVAITDHGYLFGAFEFWKAAQKAGVKPIIGIEAYMTPGTSRFDKTRVTWGREDQRGDDVSARGAYTHMTLLSENNTGMHNLFRMGSFASVEGQMGKWPRMDRDLLERYHHGLIGTAGCPSGEVQTRLRLGQHEEALRAAGELQEIFGKENFFVEIMDHGIDIERRVQKDLVALARKIGAPLIATNDSHYVKRDDARIQDAMLCINSGSTLMDPDRFKFDGEGYYLRSTQEMRNLFAEFPEACNNTLLIAERCNVSFQTTAEGINYMPSFPVPAGEDETSWFIREVQSGLHYRFGEIIPDHVQKRADYEVEIIVKMGFPGYFLVVSDYIRWARENGIRVGPGRGSGAGSMVAYALGITQLDPIKHDLLFERFLNPERVSMPDIDVDFDDRRRGEVIKYVEEKYGKDKVSQVVTFGTIKAKQALKDSARVQGYPFEMGDRLTKAMPPAVMGKDIPVNSIYDSKHDRYNEAVEFRGVVDNDQDAKRVFDLALGLEGLVRQTGIHACAVIMSSVPLTDVIPVMKNQKDEAILTQFEYPQCEELGLIKMDFLGLSNLTMINDALANIAENGKEVPDIDGIPLDDPVTFELLGRGETLGIFQLDGGGMRTLLKQMKADTFDDISAVSALYRPGPMGANSHTNYALRKNGLQEKTPIHPELAEDLNDILGNTHGLIVFQEQVMRIAQKLAGFTLGQADVLRKAMGKKKADVLQQQFASFEAGMLKNGYSKESIDTLWEILVPFSSYAFNKSHSEAYALVSYQTAYLKAHFPSEFMAGLLASNIGKKDKIAAYLGECRRMGISVLVPDVNQSRANYWAVGDEIRIGLSAVRSVGANVVDGIIAAREEQGAYTSFQDFLNKVPLQVLNKRSMESLIKAGAFDSFGHTRRSLLTIYEEAIDGVISLKKNEAIGQFDLFGGAGDTTAGGFDVVIPELPEWDKKQKLNIEREMIGLYVSDHPLSGLESVIDLNSDTSILSIISDDEQQIDGREVTVCGLLSSMTTRLSKKNGRAWAQITVEDMTGSVEVNVFPATYKNVYEMLIPDSVVAIKARLSVRDGAVQLNAREVSLPATDIDETSPLKIQLLERVCTADLMQRLANLLGQYRGPAPVHLHIIQQGKISVVEIAKEYSVEKSGGLISDLKVLLGRDCIVGH</sequence>
<dbReference type="Gene3D" id="1.10.10.1600">
    <property type="entry name" value="Bacterial DNA polymerase III alpha subunit, thumb domain"/>
    <property type="match status" value="1"/>
</dbReference>
<dbReference type="Gene3D" id="1.10.150.870">
    <property type="match status" value="1"/>
</dbReference>
<dbReference type="InterPro" id="IPR004365">
    <property type="entry name" value="NA-bd_OB_tRNA"/>
</dbReference>
<dbReference type="SUPFAM" id="SSF89550">
    <property type="entry name" value="PHP domain-like"/>
    <property type="match status" value="1"/>
</dbReference>